<evidence type="ECO:0000313" key="2">
    <source>
        <dbReference type="EMBL" id="KAK1439775.1"/>
    </source>
</evidence>
<keyword evidence="1" id="KW-0812">Transmembrane</keyword>
<keyword evidence="1" id="KW-0472">Membrane</keyword>
<protein>
    <submittedName>
        <fullName evidence="2">Uncharacterized protein</fullName>
    </submittedName>
</protein>
<feature type="transmembrane region" description="Helical" evidence="1">
    <location>
        <begin position="6"/>
        <end position="22"/>
    </location>
</feature>
<sequence>MVTLIYIQALIQLFLYVLLINIHNTGTHKVIGDLNVLLDWFDGAVQMVNTSAPTTTPCSIIFMTTQPWQAKEMLMYIHTSDQSFSPAFALSPPSSDVRNFPIFIF</sequence>
<dbReference type="AlphaFoldDB" id="A0AAD8LCB5"/>
<organism evidence="2 3">
    <name type="scientific">Tagetes erecta</name>
    <name type="common">African marigold</name>
    <dbReference type="NCBI Taxonomy" id="13708"/>
    <lineage>
        <taxon>Eukaryota</taxon>
        <taxon>Viridiplantae</taxon>
        <taxon>Streptophyta</taxon>
        <taxon>Embryophyta</taxon>
        <taxon>Tracheophyta</taxon>
        <taxon>Spermatophyta</taxon>
        <taxon>Magnoliopsida</taxon>
        <taxon>eudicotyledons</taxon>
        <taxon>Gunneridae</taxon>
        <taxon>Pentapetalae</taxon>
        <taxon>asterids</taxon>
        <taxon>campanulids</taxon>
        <taxon>Asterales</taxon>
        <taxon>Asteraceae</taxon>
        <taxon>Asteroideae</taxon>
        <taxon>Heliantheae alliance</taxon>
        <taxon>Tageteae</taxon>
        <taxon>Tagetes</taxon>
    </lineage>
</organism>
<accession>A0AAD8LCB5</accession>
<dbReference type="EMBL" id="JAUHHV010000001">
    <property type="protein sequence ID" value="KAK1439775.1"/>
    <property type="molecule type" value="Genomic_DNA"/>
</dbReference>
<keyword evidence="1" id="KW-1133">Transmembrane helix</keyword>
<keyword evidence="3" id="KW-1185">Reference proteome</keyword>
<comment type="caution">
    <text evidence="2">The sequence shown here is derived from an EMBL/GenBank/DDBJ whole genome shotgun (WGS) entry which is preliminary data.</text>
</comment>
<proteinExistence type="predicted"/>
<evidence type="ECO:0000256" key="1">
    <source>
        <dbReference type="SAM" id="Phobius"/>
    </source>
</evidence>
<reference evidence="2" key="1">
    <citation type="journal article" date="2023" name="bioRxiv">
        <title>Improved chromosome-level genome assembly for marigold (Tagetes erecta).</title>
        <authorList>
            <person name="Jiang F."/>
            <person name="Yuan L."/>
            <person name="Wang S."/>
            <person name="Wang H."/>
            <person name="Xu D."/>
            <person name="Wang A."/>
            <person name="Fan W."/>
        </authorList>
    </citation>
    <scope>NUCLEOTIDE SEQUENCE</scope>
    <source>
        <strain evidence="2">WSJ</strain>
        <tissue evidence="2">Leaf</tissue>
    </source>
</reference>
<gene>
    <name evidence="2" type="ORF">QVD17_05595</name>
</gene>
<dbReference type="Proteomes" id="UP001229421">
    <property type="component" value="Unassembled WGS sequence"/>
</dbReference>
<evidence type="ECO:0000313" key="3">
    <source>
        <dbReference type="Proteomes" id="UP001229421"/>
    </source>
</evidence>
<name>A0AAD8LCB5_TARER</name>